<dbReference type="CDD" id="cd00009">
    <property type="entry name" value="AAA"/>
    <property type="match status" value="1"/>
</dbReference>
<gene>
    <name evidence="13" type="ORF">COCNU_04G000530</name>
</gene>
<reference evidence="13" key="2">
    <citation type="submission" date="2019-07" db="EMBL/GenBank/DDBJ databases">
        <authorList>
            <person name="Yang Y."/>
            <person name="Bocs S."/>
            <person name="Baudouin L."/>
        </authorList>
    </citation>
    <scope>NUCLEOTIDE SEQUENCE</scope>
    <source>
        <tissue evidence="13">Spear leaf of Hainan Tall coconut</tissue>
    </source>
</reference>
<name>A0A8K0MZM8_COCNU</name>
<keyword evidence="14" id="KW-1185">Reference proteome</keyword>
<evidence type="ECO:0000313" key="14">
    <source>
        <dbReference type="Proteomes" id="UP000797356"/>
    </source>
</evidence>
<dbReference type="Proteomes" id="UP000797356">
    <property type="component" value="Chromosome 4"/>
</dbReference>
<evidence type="ECO:0000256" key="10">
    <source>
        <dbReference type="ARBA" id="ARBA00069525"/>
    </source>
</evidence>
<feature type="region of interest" description="Disordered" evidence="11">
    <location>
        <begin position="765"/>
        <end position="819"/>
    </location>
</feature>
<evidence type="ECO:0000256" key="7">
    <source>
        <dbReference type="ARBA" id="ARBA00023242"/>
    </source>
</evidence>
<sequence>MEMDIPAPEELEWLENPPTTIEIQTSKKRPREKEAAAEALEGVLADDERGIRRRASGDDSDEEWLRYSPPKDVAAADATPESDVAVPDVAEEKFISRFASEIEGKSMPVTGPCGDRVYAWMSSGEMGGTQRKLIREKPANYLLSEPISILSRRVEQDALAKALQTSFDLPIHQTHSTSQTVNEQLWVEKYAPKSFTELLSDEQTNREVLLWLKQWDSSVFGSQIRATTDDVLSALRRHSSVQHQKFSNPKFFGKKWGAPFSNQNFKSSDVFDGENNNLKVVSELSSRKSPVNHPPEQKVLLLCGPPGLGKTTLAHVAAKHCGYRVVEINASDDRSTSTIESKILDVVQMNSVMPDSKPKCLVIDEIDGALGEGKGAVEVILKMLAAEKKSSAEKGNAIQEAQPAKASSRKGRKAVALSRPVICICNDLYAPALRPLRQVAKVHTFVQPTVNRVVNRLKYICKKEGFKTSTIALSALAEYTECDIRSCLNTLQFLNKKKEALNILEVGSQVVGRKDMSRSALDVWKEKRKLKCEKKSLSGCSGHGDFDYLFSLISNRGEYELTVDGIYENFLHLSYHDPLMRRTVKCLDMLGVSDSLLHFHIMRSLFWYAYFHFHPLSQVALHLLSEKERDDLAQLVDTMVSYSVTYKNSKPEPPQKAHKYGAVPDASVLCLDPSIDDFVKFKDYQSEHCGLSAAMKQVLVHEVDKQRILRESTGRSVNLTDESSVKQASATINAEVIPMMNITVSSSVDGSNKLNAALIQRQDISRDASKTSSEVNKKLPAAGVNLRTPGNPKKSSSHSSSFFDRFRKGSGTDSKVSGDALQKAATIERDARPLLFKYNEGFTNAVKRPVRIRDLLI</sequence>
<dbReference type="GO" id="GO:0003677">
    <property type="term" value="F:DNA binding"/>
    <property type="evidence" value="ECO:0007669"/>
    <property type="project" value="UniProtKB-KW"/>
</dbReference>
<dbReference type="Gene3D" id="1.10.8.60">
    <property type="match status" value="1"/>
</dbReference>
<dbReference type="CDD" id="cd18140">
    <property type="entry name" value="HLD_clamp_RFC"/>
    <property type="match status" value="1"/>
</dbReference>
<keyword evidence="7" id="KW-0539">Nucleus</keyword>
<dbReference type="SMART" id="SM00382">
    <property type="entry name" value="AAA"/>
    <property type="match status" value="1"/>
</dbReference>
<accession>A0A8K0MZM8</accession>
<evidence type="ECO:0000256" key="8">
    <source>
        <dbReference type="ARBA" id="ARBA00023306"/>
    </source>
</evidence>
<keyword evidence="8" id="KW-0131">Cell cycle</keyword>
<feature type="compositionally biased region" description="Acidic residues" evidence="11">
    <location>
        <begin position="1"/>
        <end position="13"/>
    </location>
</feature>
<dbReference type="Pfam" id="PF00004">
    <property type="entry name" value="AAA"/>
    <property type="match status" value="1"/>
</dbReference>
<organism evidence="13 14">
    <name type="scientific">Cocos nucifera</name>
    <name type="common">Coconut palm</name>
    <dbReference type="NCBI Taxonomy" id="13894"/>
    <lineage>
        <taxon>Eukaryota</taxon>
        <taxon>Viridiplantae</taxon>
        <taxon>Streptophyta</taxon>
        <taxon>Embryophyta</taxon>
        <taxon>Tracheophyta</taxon>
        <taxon>Spermatophyta</taxon>
        <taxon>Magnoliopsida</taxon>
        <taxon>Liliopsida</taxon>
        <taxon>Arecaceae</taxon>
        <taxon>Arecoideae</taxon>
        <taxon>Cocoseae</taxon>
        <taxon>Attaleinae</taxon>
        <taxon>Cocos</taxon>
    </lineage>
</organism>
<keyword evidence="5" id="KW-0067">ATP-binding</keyword>
<keyword evidence="3" id="KW-0235">DNA replication</keyword>
<dbReference type="InterPro" id="IPR053016">
    <property type="entry name" value="CTF18-RFC_complex"/>
</dbReference>
<dbReference type="InterPro" id="IPR003959">
    <property type="entry name" value="ATPase_AAA_core"/>
</dbReference>
<feature type="region of interest" description="Disordered" evidence="11">
    <location>
        <begin position="1"/>
        <end position="36"/>
    </location>
</feature>
<dbReference type="InterPro" id="IPR003593">
    <property type="entry name" value="AAA+_ATPase"/>
</dbReference>
<evidence type="ECO:0000256" key="2">
    <source>
        <dbReference type="ARBA" id="ARBA00011480"/>
    </source>
</evidence>
<dbReference type="InterPro" id="IPR047854">
    <property type="entry name" value="RFC_lid"/>
</dbReference>
<dbReference type="InterPro" id="IPR027417">
    <property type="entry name" value="P-loop_NTPase"/>
</dbReference>
<evidence type="ECO:0000256" key="9">
    <source>
        <dbReference type="ARBA" id="ARBA00043975"/>
    </source>
</evidence>
<proteinExistence type="inferred from homology"/>
<dbReference type="EMBL" id="CM017875">
    <property type="protein sequence ID" value="KAG1337747.1"/>
    <property type="molecule type" value="Genomic_DNA"/>
</dbReference>
<evidence type="ECO:0000256" key="1">
    <source>
        <dbReference type="ARBA" id="ARBA00004123"/>
    </source>
</evidence>
<dbReference type="PANTHER" id="PTHR46765:SF1">
    <property type="entry name" value="P-LOOP CONTAINING NUCLEOSIDE TRIPHOSPHATE HYDROLASES SUPERFAMILY PROTEIN"/>
    <property type="match status" value="1"/>
</dbReference>
<dbReference type="OrthoDB" id="2195431at2759"/>
<comment type="subunit">
    <text evidence="2">Heterotetramer of subunits RFC2, RFC3, RFC4 and RFC5 that can form a complex with RFC1.</text>
</comment>
<comment type="similarity">
    <text evidence="9">Belongs to the activator 1 small subunits family. CTF18 subfamily.</text>
</comment>
<evidence type="ECO:0000256" key="3">
    <source>
        <dbReference type="ARBA" id="ARBA00022705"/>
    </source>
</evidence>
<evidence type="ECO:0000256" key="4">
    <source>
        <dbReference type="ARBA" id="ARBA00022741"/>
    </source>
</evidence>
<dbReference type="Gene3D" id="3.40.50.300">
    <property type="entry name" value="P-loop containing nucleotide triphosphate hydrolases"/>
    <property type="match status" value="1"/>
</dbReference>
<dbReference type="AlphaFoldDB" id="A0A8K0MZM8"/>
<dbReference type="PANTHER" id="PTHR46765">
    <property type="entry name" value="P-LOOP CONTAINING NUCLEOSIDE TRIPHOSPHATE HYDROLASES SUPERFAMILY PROTEIN"/>
    <property type="match status" value="1"/>
</dbReference>
<evidence type="ECO:0000256" key="5">
    <source>
        <dbReference type="ARBA" id="ARBA00022840"/>
    </source>
</evidence>
<dbReference type="GO" id="GO:0005634">
    <property type="term" value="C:nucleus"/>
    <property type="evidence" value="ECO:0007669"/>
    <property type="project" value="UniProtKB-SubCell"/>
</dbReference>
<dbReference type="GO" id="GO:0005524">
    <property type="term" value="F:ATP binding"/>
    <property type="evidence" value="ECO:0007669"/>
    <property type="project" value="UniProtKB-KW"/>
</dbReference>
<reference evidence="13" key="1">
    <citation type="journal article" date="2017" name="Gigascience">
        <title>The genome draft of coconut (Cocos nucifera).</title>
        <authorList>
            <person name="Xiao Y."/>
            <person name="Xu P."/>
            <person name="Fan H."/>
            <person name="Baudouin L."/>
            <person name="Xia W."/>
            <person name="Bocs S."/>
            <person name="Xu J."/>
            <person name="Li Q."/>
            <person name="Guo A."/>
            <person name="Zhou L."/>
            <person name="Li J."/>
            <person name="Wu Y."/>
            <person name="Ma Z."/>
            <person name="Armero A."/>
            <person name="Issali A.E."/>
            <person name="Liu N."/>
            <person name="Peng M."/>
            <person name="Yang Y."/>
        </authorList>
    </citation>
    <scope>NUCLEOTIDE SEQUENCE</scope>
    <source>
        <tissue evidence="13">Spear leaf of Hainan Tall coconut</tissue>
    </source>
</reference>
<evidence type="ECO:0000313" key="13">
    <source>
        <dbReference type="EMBL" id="KAG1337747.1"/>
    </source>
</evidence>
<protein>
    <recommendedName>
        <fullName evidence="10">Chromosome transmission fidelity protein 18 homolog</fullName>
    </recommendedName>
</protein>
<keyword evidence="6" id="KW-0238">DNA-binding</keyword>
<feature type="region of interest" description="Disordered" evidence="11">
    <location>
        <begin position="48"/>
        <end position="80"/>
    </location>
</feature>
<evidence type="ECO:0000256" key="11">
    <source>
        <dbReference type="SAM" id="MobiDB-lite"/>
    </source>
</evidence>
<dbReference type="SUPFAM" id="SSF52540">
    <property type="entry name" value="P-loop containing nucleoside triphosphate hydrolases"/>
    <property type="match status" value="1"/>
</dbReference>
<keyword evidence="4" id="KW-0547">Nucleotide-binding</keyword>
<feature type="domain" description="AAA+ ATPase" evidence="12">
    <location>
        <begin position="296"/>
        <end position="451"/>
    </location>
</feature>
<evidence type="ECO:0000256" key="6">
    <source>
        <dbReference type="ARBA" id="ARBA00023125"/>
    </source>
</evidence>
<comment type="caution">
    <text evidence="13">The sequence shown here is derived from an EMBL/GenBank/DDBJ whole genome shotgun (WGS) entry which is preliminary data.</text>
</comment>
<evidence type="ECO:0000259" key="12">
    <source>
        <dbReference type="SMART" id="SM00382"/>
    </source>
</evidence>
<dbReference type="FunFam" id="1.10.8.60:FF:000074">
    <property type="entry name" value="Chromosome transmission fidelity protein 18"/>
    <property type="match status" value="1"/>
</dbReference>
<comment type="subcellular location">
    <subcellularLocation>
        <location evidence="1">Nucleus</location>
    </subcellularLocation>
</comment>
<dbReference type="GO" id="GO:0016887">
    <property type="term" value="F:ATP hydrolysis activity"/>
    <property type="evidence" value="ECO:0007669"/>
    <property type="project" value="InterPro"/>
</dbReference>
<dbReference type="GO" id="GO:0006260">
    <property type="term" value="P:DNA replication"/>
    <property type="evidence" value="ECO:0007669"/>
    <property type="project" value="UniProtKB-KW"/>
</dbReference>